<protein>
    <recommendedName>
        <fullName evidence="3">TetR family transcriptional regulator</fullName>
    </recommendedName>
</protein>
<evidence type="ECO:0000313" key="2">
    <source>
        <dbReference type="Proteomes" id="UP000320209"/>
    </source>
</evidence>
<evidence type="ECO:0008006" key="3">
    <source>
        <dbReference type="Google" id="ProtNLM"/>
    </source>
</evidence>
<dbReference type="EMBL" id="VFOV01000001">
    <property type="protein sequence ID" value="TQL70243.1"/>
    <property type="molecule type" value="Genomic_DNA"/>
</dbReference>
<keyword evidence="2" id="KW-1185">Reference proteome</keyword>
<comment type="caution">
    <text evidence="1">The sequence shown here is derived from an EMBL/GenBank/DDBJ whole genome shotgun (WGS) entry which is preliminary data.</text>
</comment>
<dbReference type="AlphaFoldDB" id="A0A543ACD0"/>
<evidence type="ECO:0000313" key="1">
    <source>
        <dbReference type="EMBL" id="TQL70243.1"/>
    </source>
</evidence>
<dbReference type="Proteomes" id="UP000320209">
    <property type="component" value="Unassembled WGS sequence"/>
</dbReference>
<organism evidence="1 2">
    <name type="scientific">Nocardioides albertanoniae</name>
    <dbReference type="NCBI Taxonomy" id="1175486"/>
    <lineage>
        <taxon>Bacteria</taxon>
        <taxon>Bacillati</taxon>
        <taxon>Actinomycetota</taxon>
        <taxon>Actinomycetes</taxon>
        <taxon>Propionibacteriales</taxon>
        <taxon>Nocardioidaceae</taxon>
        <taxon>Nocardioides</taxon>
    </lineage>
</organism>
<reference evidence="1 2" key="1">
    <citation type="submission" date="2019-06" db="EMBL/GenBank/DDBJ databases">
        <title>Sequencing the genomes of 1000 actinobacteria strains.</title>
        <authorList>
            <person name="Klenk H.-P."/>
        </authorList>
    </citation>
    <scope>NUCLEOTIDE SEQUENCE [LARGE SCALE GENOMIC DNA]</scope>
    <source>
        <strain evidence="1 2">DSM 25218</strain>
    </source>
</reference>
<dbReference type="InterPro" id="IPR009057">
    <property type="entry name" value="Homeodomain-like_sf"/>
</dbReference>
<name>A0A543ACD0_9ACTN</name>
<sequence>MWSMVFNRYSFYAQEAGVAMGRTLGRNGLRAPTLKMVADEANMGISTLHQRFGGKRNMVPLAAAGYSGIFWTRVARRVNAHGWGGFLPTDADDVFFLRAWLSVEELARFDDELGDAVRQVWRDLRLWLGSSIGRELTDYESGGLVIVLRGLWDSLCSADPIDADLAQQLWSAAYDALTDDRAGEASAGDDLLGDLAA</sequence>
<accession>A0A543ACD0</accession>
<dbReference type="SUPFAM" id="SSF46689">
    <property type="entry name" value="Homeodomain-like"/>
    <property type="match status" value="1"/>
</dbReference>
<gene>
    <name evidence="1" type="ORF">FB381_4172</name>
</gene>
<dbReference type="Gene3D" id="1.10.357.10">
    <property type="entry name" value="Tetracycline Repressor, domain 2"/>
    <property type="match status" value="1"/>
</dbReference>
<proteinExistence type="predicted"/>